<name>A0AAN9C1C8_9CAEN</name>
<evidence type="ECO:0000313" key="3">
    <source>
        <dbReference type="EMBL" id="KAK7115454.1"/>
    </source>
</evidence>
<protein>
    <recommendedName>
        <fullName evidence="2">UBC core domain-containing protein</fullName>
    </recommendedName>
</protein>
<reference evidence="3 4" key="1">
    <citation type="submission" date="2024-02" db="EMBL/GenBank/DDBJ databases">
        <title>Chromosome-scale genome assembly of the rough periwinkle Littorina saxatilis.</title>
        <authorList>
            <person name="De Jode A."/>
            <person name="Faria R."/>
            <person name="Formenti G."/>
            <person name="Sims Y."/>
            <person name="Smith T.P."/>
            <person name="Tracey A."/>
            <person name="Wood J.M.D."/>
            <person name="Zagrodzka Z.B."/>
            <person name="Johannesson K."/>
            <person name="Butlin R.K."/>
            <person name="Leder E.H."/>
        </authorList>
    </citation>
    <scope>NUCLEOTIDE SEQUENCE [LARGE SCALE GENOMIC DNA]</scope>
    <source>
        <strain evidence="3">Snail1</strain>
        <tissue evidence="3">Muscle</tissue>
    </source>
</reference>
<dbReference type="InterPro" id="IPR016135">
    <property type="entry name" value="UBQ-conjugating_enzyme/RWD"/>
</dbReference>
<dbReference type="SMART" id="SM00212">
    <property type="entry name" value="UBCc"/>
    <property type="match status" value="1"/>
</dbReference>
<evidence type="ECO:0000259" key="2">
    <source>
        <dbReference type="PROSITE" id="PS50127"/>
    </source>
</evidence>
<dbReference type="InterPro" id="IPR000608">
    <property type="entry name" value="UBC"/>
</dbReference>
<dbReference type="CDD" id="cd23807">
    <property type="entry name" value="UEV_UBE2V"/>
    <property type="match status" value="1"/>
</dbReference>
<evidence type="ECO:0000313" key="4">
    <source>
        <dbReference type="Proteomes" id="UP001374579"/>
    </source>
</evidence>
<accession>A0AAN9C1C8</accession>
<dbReference type="FunFam" id="3.10.110.10:FF:000026">
    <property type="entry name" value="Ubiquitin-conjugating enzyme E2 variant"/>
    <property type="match status" value="1"/>
</dbReference>
<sequence length="149" mass="16579">MAGSGANDSGTVVVPRNFRLLEELELGEKGVGDSSISWGLANDNDHSLNDWIGTIIGPPRTAFEGRIFTLKMHCGDKYPYHPPSIQFQTRINLKGVHKDTGLVEFRDFPCLNPWNPKHTLQTVLGVIRDTMASKHNYKLPQPAEGTSFF</sequence>
<keyword evidence="1" id="KW-0833">Ubl conjugation pathway</keyword>
<comment type="caution">
    <text evidence="3">The sequence shown here is derived from an EMBL/GenBank/DDBJ whole genome shotgun (WGS) entry which is preliminary data.</text>
</comment>
<organism evidence="3 4">
    <name type="scientific">Littorina saxatilis</name>
    <dbReference type="NCBI Taxonomy" id="31220"/>
    <lineage>
        <taxon>Eukaryota</taxon>
        <taxon>Metazoa</taxon>
        <taxon>Spiralia</taxon>
        <taxon>Lophotrochozoa</taxon>
        <taxon>Mollusca</taxon>
        <taxon>Gastropoda</taxon>
        <taxon>Caenogastropoda</taxon>
        <taxon>Littorinimorpha</taxon>
        <taxon>Littorinoidea</taxon>
        <taxon>Littorinidae</taxon>
        <taxon>Littorina</taxon>
    </lineage>
</organism>
<dbReference type="PANTHER" id="PTHR24068">
    <property type="entry name" value="UBIQUITIN-CONJUGATING ENZYME E2"/>
    <property type="match status" value="1"/>
</dbReference>
<gene>
    <name evidence="3" type="ORF">V1264_001312</name>
</gene>
<dbReference type="Gene3D" id="3.10.110.10">
    <property type="entry name" value="Ubiquitin Conjugating Enzyme"/>
    <property type="match status" value="1"/>
</dbReference>
<keyword evidence="4" id="KW-1185">Reference proteome</keyword>
<dbReference type="EMBL" id="JBAMIC010000001">
    <property type="protein sequence ID" value="KAK7115454.1"/>
    <property type="molecule type" value="Genomic_DNA"/>
</dbReference>
<proteinExistence type="predicted"/>
<feature type="domain" description="UBC core" evidence="2">
    <location>
        <begin position="15"/>
        <end position="149"/>
    </location>
</feature>
<dbReference type="SUPFAM" id="SSF54495">
    <property type="entry name" value="UBC-like"/>
    <property type="match status" value="1"/>
</dbReference>
<dbReference type="AlphaFoldDB" id="A0AAN9C1C8"/>
<dbReference type="Proteomes" id="UP001374579">
    <property type="component" value="Unassembled WGS sequence"/>
</dbReference>
<evidence type="ECO:0000256" key="1">
    <source>
        <dbReference type="ARBA" id="ARBA00022786"/>
    </source>
</evidence>
<dbReference type="PROSITE" id="PS50127">
    <property type="entry name" value="UBC_2"/>
    <property type="match status" value="1"/>
</dbReference>
<dbReference type="Pfam" id="PF00179">
    <property type="entry name" value="UQ_con"/>
    <property type="match status" value="1"/>
</dbReference>